<dbReference type="Proteomes" id="UP000774326">
    <property type="component" value="Unassembled WGS sequence"/>
</dbReference>
<reference evidence="1" key="2">
    <citation type="submission" date="2021-01" db="EMBL/GenBank/DDBJ databases">
        <authorList>
            <person name="Schikora-Tamarit M.A."/>
        </authorList>
    </citation>
    <scope>NUCLEOTIDE SEQUENCE</scope>
    <source>
        <strain evidence="1">CBS2887</strain>
    </source>
</reference>
<organism evidence="1 2">
    <name type="scientific">Wickerhamomyces pijperi</name>
    <name type="common">Yeast</name>
    <name type="synonym">Pichia pijperi</name>
    <dbReference type="NCBI Taxonomy" id="599730"/>
    <lineage>
        <taxon>Eukaryota</taxon>
        <taxon>Fungi</taxon>
        <taxon>Dikarya</taxon>
        <taxon>Ascomycota</taxon>
        <taxon>Saccharomycotina</taxon>
        <taxon>Saccharomycetes</taxon>
        <taxon>Phaffomycetales</taxon>
        <taxon>Wickerhamomycetaceae</taxon>
        <taxon>Wickerhamomyces</taxon>
    </lineage>
</organism>
<evidence type="ECO:0000313" key="1">
    <source>
        <dbReference type="EMBL" id="KAH3686677.1"/>
    </source>
</evidence>
<keyword evidence="2" id="KW-1185">Reference proteome</keyword>
<protein>
    <submittedName>
        <fullName evidence="1">Uncharacterized protein</fullName>
    </submittedName>
</protein>
<proteinExistence type="predicted"/>
<name>A0A9P8Q9X1_WICPI</name>
<accession>A0A9P8Q9X1</accession>
<sequence>MDSFIDVVAIVWLWEYLMKESQFIFYGFDSVIDALSVFDSLEPFVSGHICANSSVIEVTDQKRFNSLADTSEYSSSLQF</sequence>
<evidence type="ECO:0000313" key="2">
    <source>
        <dbReference type="Proteomes" id="UP000774326"/>
    </source>
</evidence>
<dbReference type="EMBL" id="JAEUBG010001265">
    <property type="protein sequence ID" value="KAH3686677.1"/>
    <property type="molecule type" value="Genomic_DNA"/>
</dbReference>
<reference evidence="1" key="1">
    <citation type="journal article" date="2021" name="Open Biol.">
        <title>Shared evolutionary footprints suggest mitochondrial oxidative damage underlies multiple complex I losses in fungi.</title>
        <authorList>
            <person name="Schikora-Tamarit M.A."/>
            <person name="Marcet-Houben M."/>
            <person name="Nosek J."/>
            <person name="Gabaldon T."/>
        </authorList>
    </citation>
    <scope>NUCLEOTIDE SEQUENCE</scope>
    <source>
        <strain evidence="1">CBS2887</strain>
    </source>
</reference>
<gene>
    <name evidence="1" type="ORF">WICPIJ_002321</name>
</gene>
<comment type="caution">
    <text evidence="1">The sequence shown here is derived from an EMBL/GenBank/DDBJ whole genome shotgun (WGS) entry which is preliminary data.</text>
</comment>
<dbReference type="AlphaFoldDB" id="A0A9P8Q9X1"/>